<keyword evidence="2" id="KW-1185">Reference proteome</keyword>
<gene>
    <name evidence="1" type="ORF">L1987_20850</name>
</gene>
<evidence type="ECO:0000313" key="2">
    <source>
        <dbReference type="Proteomes" id="UP001056120"/>
    </source>
</evidence>
<organism evidence="1 2">
    <name type="scientific">Smallanthus sonchifolius</name>
    <dbReference type="NCBI Taxonomy" id="185202"/>
    <lineage>
        <taxon>Eukaryota</taxon>
        <taxon>Viridiplantae</taxon>
        <taxon>Streptophyta</taxon>
        <taxon>Embryophyta</taxon>
        <taxon>Tracheophyta</taxon>
        <taxon>Spermatophyta</taxon>
        <taxon>Magnoliopsida</taxon>
        <taxon>eudicotyledons</taxon>
        <taxon>Gunneridae</taxon>
        <taxon>Pentapetalae</taxon>
        <taxon>asterids</taxon>
        <taxon>campanulids</taxon>
        <taxon>Asterales</taxon>
        <taxon>Asteraceae</taxon>
        <taxon>Asteroideae</taxon>
        <taxon>Heliantheae alliance</taxon>
        <taxon>Millerieae</taxon>
        <taxon>Smallanthus</taxon>
    </lineage>
</organism>
<name>A0ACB9ISC9_9ASTR</name>
<dbReference type="EMBL" id="CM042024">
    <property type="protein sequence ID" value="KAI3811133.1"/>
    <property type="molecule type" value="Genomic_DNA"/>
</dbReference>
<comment type="caution">
    <text evidence="1">The sequence shown here is derived from an EMBL/GenBank/DDBJ whole genome shotgun (WGS) entry which is preliminary data.</text>
</comment>
<evidence type="ECO:0000313" key="1">
    <source>
        <dbReference type="EMBL" id="KAI3811133.1"/>
    </source>
</evidence>
<dbReference type="Proteomes" id="UP001056120">
    <property type="component" value="Linkage Group LG07"/>
</dbReference>
<accession>A0ACB9ISC9</accession>
<proteinExistence type="predicted"/>
<reference evidence="1 2" key="2">
    <citation type="journal article" date="2022" name="Mol. Ecol. Resour.">
        <title>The genomes of chicory, endive, great burdock and yacon provide insights into Asteraceae paleo-polyploidization history and plant inulin production.</title>
        <authorList>
            <person name="Fan W."/>
            <person name="Wang S."/>
            <person name="Wang H."/>
            <person name="Wang A."/>
            <person name="Jiang F."/>
            <person name="Liu H."/>
            <person name="Zhao H."/>
            <person name="Xu D."/>
            <person name="Zhang Y."/>
        </authorList>
    </citation>
    <scope>NUCLEOTIDE SEQUENCE [LARGE SCALE GENOMIC DNA]</scope>
    <source>
        <strain evidence="2">cv. Yunnan</strain>
        <tissue evidence="1">Leaves</tissue>
    </source>
</reference>
<reference evidence="2" key="1">
    <citation type="journal article" date="2022" name="Mol. Ecol. Resour.">
        <title>The genomes of chicory, endive, great burdock and yacon provide insights into Asteraceae palaeo-polyploidization history and plant inulin production.</title>
        <authorList>
            <person name="Fan W."/>
            <person name="Wang S."/>
            <person name="Wang H."/>
            <person name="Wang A."/>
            <person name="Jiang F."/>
            <person name="Liu H."/>
            <person name="Zhao H."/>
            <person name="Xu D."/>
            <person name="Zhang Y."/>
        </authorList>
    </citation>
    <scope>NUCLEOTIDE SEQUENCE [LARGE SCALE GENOMIC DNA]</scope>
    <source>
        <strain evidence="2">cv. Yunnan</strain>
    </source>
</reference>
<sequence>MITPGRKCHHATATRITPAAIVRWRPPAQPRARTSCSCFRIPSPSLNNIQRNLQIVLSSTPDLLEFLKLLVGRENPSVGVVCIPLLPQICTCCISTSHRLPPALRGEPRNFNVGDKRVAKELKARFESKDVSSIYIGSPGAKRRRMSDRVQMVSWAVLNVILAGKDVGKTGVTLLDRLEGHMSGGVGQGPAGVIGNKGKRLVDPEVMQITGEASLGHSVHATTSDSGVFKAGSAFFAPLLNAAHTLQARFLRDWSITHGTRLPTLDLCCQFLVGVIPLAEKDFWFSIGRQEKSDLGATHLASVGFSGDQFDFCKNGF</sequence>
<protein>
    <submittedName>
        <fullName evidence="1">Uncharacterized protein</fullName>
    </submittedName>
</protein>